<feature type="transmembrane region" description="Helical" evidence="1">
    <location>
        <begin position="29"/>
        <end position="51"/>
    </location>
</feature>
<keyword evidence="1" id="KW-0812">Transmembrane</keyword>
<dbReference type="RefSeq" id="XP_026685103.1">
    <property type="nucleotide sequence ID" value="XM_026829302.1"/>
</dbReference>
<feature type="transmembrane region" description="Helical" evidence="1">
    <location>
        <begin position="219"/>
        <end position="243"/>
    </location>
</feature>
<evidence type="ECO:0000256" key="1">
    <source>
        <dbReference type="SAM" id="Phobius"/>
    </source>
</evidence>
<keyword evidence="1" id="KW-1133">Transmembrane helix</keyword>
<name>A0A3Q0JDR8_DIACI</name>
<keyword evidence="2" id="KW-1185">Reference proteome</keyword>
<feature type="transmembrane region" description="Helical" evidence="1">
    <location>
        <begin position="302"/>
        <end position="320"/>
    </location>
</feature>
<dbReference type="PaxDb" id="121845-A0A3Q0JDR8"/>
<evidence type="ECO:0000313" key="2">
    <source>
        <dbReference type="Proteomes" id="UP000079169"/>
    </source>
</evidence>
<feature type="transmembrane region" description="Helical" evidence="1">
    <location>
        <begin position="274"/>
        <end position="296"/>
    </location>
</feature>
<evidence type="ECO:0000313" key="3">
    <source>
        <dbReference type="RefSeq" id="XP_026685103.1"/>
    </source>
</evidence>
<dbReference type="AlphaFoldDB" id="A0A3Q0JDR8"/>
<reference evidence="3" key="1">
    <citation type="submission" date="2025-08" db="UniProtKB">
        <authorList>
            <consortium name="RefSeq"/>
        </authorList>
    </citation>
    <scope>IDENTIFICATION</scope>
</reference>
<dbReference type="KEGG" id="dci:113470670"/>
<accession>A0A3Q0JDR8</accession>
<sequence length="349" mass="40557">MVLQVLTLYWVSRYLLASALARKKALCHSGTYCCMFGVLLSHTLFSFLIVFNVMFRLSEKIVCFNQAYQLSSICLPRVYKPVVSSYIVYLFISFIVVKVIITNLGFSFHEPFLYYSYCISYFGPMLTISIVATLSLIAEKVFESLIEDLDRLPEINRIDYTYNLEEKMLTFMSLNTYINNISQTFGLDIFLVTTDVYLQLVLFLYTTIWSIFAQDAFPGFIWAKLAGLLEIFIIIFKLVYLCYQCDCVSRKSKTVIFKMEQLNARYFYDPDVQIILNLFTFRAFYFKINITSYGLFTIDLGLLVRIAGVVLTYFLVLVQFQVGGEMQNKDEISNTTKSECKYWPCLTNE</sequence>
<proteinExistence type="predicted"/>
<feature type="transmembrane region" description="Helical" evidence="1">
    <location>
        <begin position="189"/>
        <end position="213"/>
    </location>
</feature>
<feature type="transmembrane region" description="Helical" evidence="1">
    <location>
        <begin position="112"/>
        <end position="137"/>
    </location>
</feature>
<organism evidence="2 3">
    <name type="scientific">Diaphorina citri</name>
    <name type="common">Asian citrus psyllid</name>
    <dbReference type="NCBI Taxonomy" id="121845"/>
    <lineage>
        <taxon>Eukaryota</taxon>
        <taxon>Metazoa</taxon>
        <taxon>Ecdysozoa</taxon>
        <taxon>Arthropoda</taxon>
        <taxon>Hexapoda</taxon>
        <taxon>Insecta</taxon>
        <taxon>Pterygota</taxon>
        <taxon>Neoptera</taxon>
        <taxon>Paraneoptera</taxon>
        <taxon>Hemiptera</taxon>
        <taxon>Sternorrhyncha</taxon>
        <taxon>Psylloidea</taxon>
        <taxon>Psyllidae</taxon>
        <taxon>Diaphorininae</taxon>
        <taxon>Diaphorina</taxon>
    </lineage>
</organism>
<keyword evidence="1" id="KW-0472">Membrane</keyword>
<dbReference type="Proteomes" id="UP000079169">
    <property type="component" value="Unplaced"/>
</dbReference>
<protein>
    <submittedName>
        <fullName evidence="3">Gustatory receptor 68a-like</fullName>
    </submittedName>
</protein>
<feature type="transmembrane region" description="Helical" evidence="1">
    <location>
        <begin position="86"/>
        <end position="106"/>
    </location>
</feature>
<gene>
    <name evidence="3" type="primary">LOC113470670</name>
</gene>
<dbReference type="GeneID" id="113470670"/>